<feature type="compositionally biased region" description="Low complexity" evidence="1">
    <location>
        <begin position="97"/>
        <end position="108"/>
    </location>
</feature>
<sequence>MRSNEKMGKPRSKMVKPILKKLSQSEKNSLDLDRGWDEQNEQFQNQGLWGASSSFLYESQSSAIRSGGSSKDVSFAIGSPDPAASSGRRYNHSRSISGTSHVSVATSGSGSGVVGGVATSRAGATFVHPFQQMPRTATPPLSYATSNSLASDTRDYSPVITEDDDDYDPLHPTASHHSLNNHNLTGGKSNIQRPSIISQRTSSYSDSSKGGPLPSLRINTRATSTTPAQSSRLAHVSSRSDLKLNGARESSSANVHASTHYYASPSNSVAPMSPFSRSSFDSNFRLRAKSDLDTATRAEHLREARRKFEMKEQAKEEKYAREEIRRREKADNKRVLELEKQAAAMRKEREAEKRRQDAAALAEAMPRDSKHVRKISGGATSSGQPSTARRVHPAMSLSERFTSSNYDSMETRSPPSFGNEAGSAPNVTFEKVKRTNTAKRKTHGAWTMFILWLRTRLLRMNSKDH</sequence>
<evidence type="ECO:0000256" key="1">
    <source>
        <dbReference type="SAM" id="MobiDB-lite"/>
    </source>
</evidence>
<organism evidence="2 3">
    <name type="scientific">Pseudomassariella vexata</name>
    <dbReference type="NCBI Taxonomy" id="1141098"/>
    <lineage>
        <taxon>Eukaryota</taxon>
        <taxon>Fungi</taxon>
        <taxon>Dikarya</taxon>
        <taxon>Ascomycota</taxon>
        <taxon>Pezizomycotina</taxon>
        <taxon>Sordariomycetes</taxon>
        <taxon>Xylariomycetidae</taxon>
        <taxon>Amphisphaeriales</taxon>
        <taxon>Pseudomassariaceae</taxon>
        <taxon>Pseudomassariella</taxon>
    </lineage>
</organism>
<feature type="region of interest" description="Disordered" evidence="1">
    <location>
        <begin position="346"/>
        <end position="424"/>
    </location>
</feature>
<keyword evidence="3" id="KW-1185">Reference proteome</keyword>
<dbReference type="OrthoDB" id="5377213at2759"/>
<dbReference type="RefSeq" id="XP_040710867.1">
    <property type="nucleotide sequence ID" value="XM_040856843.1"/>
</dbReference>
<proteinExistence type="predicted"/>
<feature type="compositionally biased region" description="Polar residues" evidence="1">
    <location>
        <begin position="217"/>
        <end position="232"/>
    </location>
</feature>
<dbReference type="GeneID" id="63773055"/>
<accession>A0A1Y2DEP2</accession>
<evidence type="ECO:0000313" key="3">
    <source>
        <dbReference type="Proteomes" id="UP000193689"/>
    </source>
</evidence>
<dbReference type="InParanoid" id="A0A1Y2DEP2"/>
<dbReference type="AlphaFoldDB" id="A0A1Y2DEP2"/>
<feature type="region of interest" description="Disordered" evidence="1">
    <location>
        <begin position="1"/>
        <end position="30"/>
    </location>
</feature>
<protein>
    <submittedName>
        <fullName evidence="2">Uncharacterized protein</fullName>
    </submittedName>
</protein>
<feature type="region of interest" description="Disordered" evidence="1">
    <location>
        <begin position="131"/>
        <end position="239"/>
    </location>
</feature>
<evidence type="ECO:0000313" key="2">
    <source>
        <dbReference type="EMBL" id="ORY57738.1"/>
    </source>
</evidence>
<feature type="compositionally biased region" description="Polar residues" evidence="1">
    <location>
        <begin position="175"/>
        <end position="208"/>
    </location>
</feature>
<feature type="compositionally biased region" description="Basic and acidic residues" evidence="1">
    <location>
        <begin position="346"/>
        <end position="357"/>
    </location>
</feature>
<reference evidence="2 3" key="1">
    <citation type="submission" date="2016-07" db="EMBL/GenBank/DDBJ databases">
        <title>Pervasive Adenine N6-methylation of Active Genes in Fungi.</title>
        <authorList>
            <consortium name="DOE Joint Genome Institute"/>
            <person name="Mondo S.J."/>
            <person name="Dannebaum R.O."/>
            <person name="Kuo R.C."/>
            <person name="Labutti K."/>
            <person name="Haridas S."/>
            <person name="Kuo A."/>
            <person name="Salamov A."/>
            <person name="Ahrendt S.R."/>
            <person name="Lipzen A."/>
            <person name="Sullivan W."/>
            <person name="Andreopoulos W.B."/>
            <person name="Clum A."/>
            <person name="Lindquist E."/>
            <person name="Daum C."/>
            <person name="Ramamoorthy G.K."/>
            <person name="Gryganskyi A."/>
            <person name="Culley D."/>
            <person name="Magnuson J.K."/>
            <person name="James T.Y."/>
            <person name="O'Malley M.A."/>
            <person name="Stajich J.E."/>
            <person name="Spatafora J.W."/>
            <person name="Visel A."/>
            <person name="Grigoriev I.V."/>
        </authorList>
    </citation>
    <scope>NUCLEOTIDE SEQUENCE [LARGE SCALE GENOMIC DNA]</scope>
    <source>
        <strain evidence="2 3">CBS 129021</strain>
    </source>
</reference>
<feature type="region of interest" description="Disordered" evidence="1">
    <location>
        <begin position="60"/>
        <end position="110"/>
    </location>
</feature>
<dbReference type="STRING" id="1141098.A0A1Y2DEP2"/>
<dbReference type="Proteomes" id="UP000193689">
    <property type="component" value="Unassembled WGS sequence"/>
</dbReference>
<gene>
    <name evidence="2" type="ORF">BCR38DRAFT_354042</name>
</gene>
<dbReference type="EMBL" id="MCFJ01000018">
    <property type="protein sequence ID" value="ORY57738.1"/>
    <property type="molecule type" value="Genomic_DNA"/>
</dbReference>
<name>A0A1Y2DEP2_9PEZI</name>
<comment type="caution">
    <text evidence="2">The sequence shown here is derived from an EMBL/GenBank/DDBJ whole genome shotgun (WGS) entry which is preliminary data.</text>
</comment>
<feature type="compositionally biased region" description="Polar residues" evidence="1">
    <location>
        <begin position="399"/>
        <end position="416"/>
    </location>
</feature>
<feature type="compositionally biased region" description="Polar residues" evidence="1">
    <location>
        <begin position="378"/>
        <end position="387"/>
    </location>
</feature>
<feature type="compositionally biased region" description="Low complexity" evidence="1">
    <location>
        <begin position="60"/>
        <end position="70"/>
    </location>
</feature>